<comment type="function">
    <text evidence="4">A flexible structure which links the flagellar filament to the drive apparatus in the basal body.</text>
</comment>
<dbReference type="PROSITE" id="PS00588">
    <property type="entry name" value="FLAGELLA_BB_ROD"/>
    <property type="match status" value="1"/>
</dbReference>
<evidence type="ECO:0000256" key="5">
    <source>
        <dbReference type="SAM" id="MobiDB-lite"/>
    </source>
</evidence>
<evidence type="ECO:0000256" key="2">
    <source>
        <dbReference type="ARBA" id="ARBA00009677"/>
    </source>
</evidence>
<organism evidence="8 9">
    <name type="scientific">Micavibrio aeruginosavorus</name>
    <dbReference type="NCBI Taxonomy" id="349221"/>
    <lineage>
        <taxon>Bacteria</taxon>
        <taxon>Pseudomonadati</taxon>
        <taxon>Bdellovibrionota</taxon>
        <taxon>Bdellovibrionia</taxon>
        <taxon>Bdellovibrionales</taxon>
        <taxon>Pseudobdellovibrionaceae</taxon>
        <taxon>Micavibrio</taxon>
    </lineage>
</organism>
<feature type="domain" description="Flagellar hook protein FlgE/F/G-like D1" evidence="7">
    <location>
        <begin position="86"/>
        <end position="134"/>
    </location>
</feature>
<gene>
    <name evidence="8" type="ORF">DI626_11250</name>
</gene>
<dbReference type="GO" id="GO:0009424">
    <property type="term" value="C:bacterial-type flagellum hook"/>
    <property type="evidence" value="ECO:0007669"/>
    <property type="project" value="TreeGrafter"/>
</dbReference>
<comment type="caution">
    <text evidence="8">The sequence shown here is derived from an EMBL/GenBank/DDBJ whole genome shotgun (WGS) entry which is preliminary data.</text>
</comment>
<dbReference type="SUPFAM" id="SSF117143">
    <property type="entry name" value="Flagellar hook protein flgE"/>
    <property type="match status" value="1"/>
</dbReference>
<comment type="similarity">
    <text evidence="2 4">Belongs to the flagella basal body rod proteins family.</text>
</comment>
<keyword evidence="8" id="KW-0966">Cell projection</keyword>
<keyword evidence="3 4" id="KW-0975">Bacterial flagellum</keyword>
<feature type="compositionally biased region" description="Low complexity" evidence="5">
    <location>
        <begin position="78"/>
        <end position="87"/>
    </location>
</feature>
<dbReference type="PANTHER" id="PTHR30435:SF1">
    <property type="entry name" value="FLAGELLAR HOOK PROTEIN FLGE"/>
    <property type="match status" value="1"/>
</dbReference>
<evidence type="ECO:0000256" key="3">
    <source>
        <dbReference type="ARBA" id="ARBA00023143"/>
    </source>
</evidence>
<dbReference type="InterPro" id="IPR019776">
    <property type="entry name" value="Flagellar_basal_body_rod_CS"/>
</dbReference>
<dbReference type="Proteomes" id="UP000249557">
    <property type="component" value="Unassembled WGS sequence"/>
</dbReference>
<sequence length="258" mass="27260">MSLFGSLYTGVSGLSAQSQATAMISNNIANVNTVGFKRSEAAFYSLVTTEGRSSRYSPGTVSVNRIQRVTSQGPVQQSSSSTDTSISGNGFYPVKRDNGMTGGISSEYLYTRNGQFSEDSQGFLVNTAGFYLYGWPLDQNGNLPSNQGDLSSLVPIDVAFLGGLTRPTNEAELALMLNSNATNKTLSALASSPPDFSRGINMYDSLGNGQNVTFQYTKTYGPQGTAASTRTGMTSETRLVADLGLTNATQFSVSIEGG</sequence>
<dbReference type="PANTHER" id="PTHR30435">
    <property type="entry name" value="FLAGELLAR PROTEIN"/>
    <property type="match status" value="1"/>
</dbReference>
<keyword evidence="8" id="KW-0969">Cilium</keyword>
<dbReference type="GO" id="GO:0005829">
    <property type="term" value="C:cytosol"/>
    <property type="evidence" value="ECO:0007669"/>
    <property type="project" value="TreeGrafter"/>
</dbReference>
<dbReference type="Pfam" id="PF22692">
    <property type="entry name" value="LlgE_F_G_D1"/>
    <property type="match status" value="1"/>
</dbReference>
<evidence type="ECO:0000313" key="8">
    <source>
        <dbReference type="EMBL" id="PZO80552.1"/>
    </source>
</evidence>
<reference evidence="8 9" key="1">
    <citation type="submission" date="2017-08" db="EMBL/GenBank/DDBJ databases">
        <title>Infants hospitalized years apart are colonized by the same room-sourced microbial strains.</title>
        <authorList>
            <person name="Brooks B."/>
            <person name="Olm M.R."/>
            <person name="Firek B.A."/>
            <person name="Baker R."/>
            <person name="Thomas B.C."/>
            <person name="Morowitz M.J."/>
            <person name="Banfield J.F."/>
        </authorList>
    </citation>
    <scope>NUCLEOTIDE SEQUENCE [LARGE SCALE GENOMIC DNA]</scope>
    <source>
        <strain evidence="8">S2_018_000_R2_104</strain>
    </source>
</reference>
<feature type="region of interest" description="Disordered" evidence="5">
    <location>
        <begin position="70"/>
        <end position="92"/>
    </location>
</feature>
<keyword evidence="8" id="KW-0282">Flagellum</keyword>
<evidence type="ECO:0000259" key="6">
    <source>
        <dbReference type="Pfam" id="PF00460"/>
    </source>
</evidence>
<dbReference type="Pfam" id="PF00460">
    <property type="entry name" value="Flg_bb_rod"/>
    <property type="match status" value="1"/>
</dbReference>
<dbReference type="Gene3D" id="2.60.98.20">
    <property type="entry name" value="Flagellar hook protein FlgE"/>
    <property type="match status" value="1"/>
</dbReference>
<comment type="subcellular location">
    <subcellularLocation>
        <location evidence="1 4">Bacterial flagellum basal body</location>
    </subcellularLocation>
</comment>
<dbReference type="AlphaFoldDB" id="A0A2W4ZIU6"/>
<dbReference type="EMBL" id="QFNK01000328">
    <property type="protein sequence ID" value="PZO80552.1"/>
    <property type="molecule type" value="Genomic_DNA"/>
</dbReference>
<evidence type="ECO:0000256" key="1">
    <source>
        <dbReference type="ARBA" id="ARBA00004117"/>
    </source>
</evidence>
<protein>
    <recommendedName>
        <fullName evidence="4">Flagellar hook protein FlgE</fullName>
    </recommendedName>
</protein>
<dbReference type="InterPro" id="IPR001444">
    <property type="entry name" value="Flag_bb_rod_N"/>
</dbReference>
<feature type="non-terminal residue" evidence="8">
    <location>
        <position position="258"/>
    </location>
</feature>
<dbReference type="InterPro" id="IPR037925">
    <property type="entry name" value="FlgE/F/G-like"/>
</dbReference>
<evidence type="ECO:0000259" key="7">
    <source>
        <dbReference type="Pfam" id="PF22692"/>
    </source>
</evidence>
<proteinExistence type="inferred from homology"/>
<dbReference type="InterPro" id="IPR020013">
    <property type="entry name" value="Flagellar_FlgE/F/G"/>
</dbReference>
<dbReference type="InterPro" id="IPR053967">
    <property type="entry name" value="LlgE_F_G-like_D1"/>
</dbReference>
<evidence type="ECO:0000313" key="9">
    <source>
        <dbReference type="Proteomes" id="UP000249557"/>
    </source>
</evidence>
<dbReference type="NCBIfam" id="TIGR03506">
    <property type="entry name" value="FlgEFG_subfam"/>
    <property type="match status" value="1"/>
</dbReference>
<evidence type="ECO:0000256" key="4">
    <source>
        <dbReference type="RuleBase" id="RU362116"/>
    </source>
</evidence>
<dbReference type="InterPro" id="IPR037058">
    <property type="entry name" value="Falgellar_hook_FlgE_sf"/>
</dbReference>
<accession>A0A2W4ZIU6</accession>
<name>A0A2W4ZIU6_9BACT</name>
<dbReference type="GO" id="GO:0071978">
    <property type="term" value="P:bacterial-type flagellum-dependent swarming motility"/>
    <property type="evidence" value="ECO:0007669"/>
    <property type="project" value="TreeGrafter"/>
</dbReference>
<feature type="domain" description="Flagellar basal body rod protein N-terminal" evidence="6">
    <location>
        <begin position="7"/>
        <end position="37"/>
    </location>
</feature>
<dbReference type="GO" id="GO:0009425">
    <property type="term" value="C:bacterial-type flagellum basal body"/>
    <property type="evidence" value="ECO:0007669"/>
    <property type="project" value="UniProtKB-SubCell"/>
</dbReference>